<reference evidence="28 29" key="1">
    <citation type="journal article" date="2014" name="PLoS Genet.">
        <title>Analysis of the Phlebiopsis gigantea genome, transcriptome and secretome provides insight into its pioneer colonization strategies of wood.</title>
        <authorList>
            <person name="Hori C."/>
            <person name="Ishida T."/>
            <person name="Igarashi K."/>
            <person name="Samejima M."/>
            <person name="Suzuki H."/>
            <person name="Master E."/>
            <person name="Ferreira P."/>
            <person name="Ruiz-Duenas F.J."/>
            <person name="Held B."/>
            <person name="Canessa P."/>
            <person name="Larrondo L.F."/>
            <person name="Schmoll M."/>
            <person name="Druzhinina I.S."/>
            <person name="Kubicek C.P."/>
            <person name="Gaskell J.A."/>
            <person name="Kersten P."/>
            <person name="St John F."/>
            <person name="Glasner J."/>
            <person name="Sabat G."/>
            <person name="Splinter BonDurant S."/>
            <person name="Syed K."/>
            <person name="Yadav J."/>
            <person name="Mgbeahuruike A.C."/>
            <person name="Kovalchuk A."/>
            <person name="Asiegbu F.O."/>
            <person name="Lackner G."/>
            <person name="Hoffmeister D."/>
            <person name="Rencoret J."/>
            <person name="Gutierrez A."/>
            <person name="Sun H."/>
            <person name="Lindquist E."/>
            <person name="Barry K."/>
            <person name="Riley R."/>
            <person name="Grigoriev I.V."/>
            <person name="Henrissat B."/>
            <person name="Kues U."/>
            <person name="Berka R.M."/>
            <person name="Martinez A.T."/>
            <person name="Covert S.F."/>
            <person name="Blanchette R.A."/>
            <person name="Cullen D."/>
        </authorList>
    </citation>
    <scope>NUCLEOTIDE SEQUENCE [LARGE SCALE GENOMIC DNA]</scope>
    <source>
        <strain evidence="28 29">11061_1 CR5-6</strain>
    </source>
</reference>
<keyword evidence="24" id="KW-0862">Zinc</keyword>
<keyword evidence="10" id="KW-0064">Aspartyl protease</keyword>
<keyword evidence="5" id="KW-0645">Protease</keyword>
<accession>A0A0C3PD59</accession>
<evidence type="ECO:0000313" key="29">
    <source>
        <dbReference type="Proteomes" id="UP000053257"/>
    </source>
</evidence>
<evidence type="ECO:0000313" key="28">
    <source>
        <dbReference type="EMBL" id="KIP03168.1"/>
    </source>
</evidence>
<dbReference type="InterPro" id="IPR001584">
    <property type="entry name" value="Integrase_cat-core"/>
</dbReference>
<dbReference type="GO" id="GO:0006508">
    <property type="term" value="P:proteolysis"/>
    <property type="evidence" value="ECO:0007669"/>
    <property type="project" value="UniProtKB-KW"/>
</dbReference>
<dbReference type="CDD" id="cd09272">
    <property type="entry name" value="RNase_HI_RT_Ty1"/>
    <property type="match status" value="1"/>
</dbReference>
<comment type="catalytic activity">
    <reaction evidence="23">
        <text>DNA(n) + a 2'-deoxyribonucleoside 5'-triphosphate = DNA(n+1) + diphosphate</text>
        <dbReference type="Rhea" id="RHEA:22508"/>
        <dbReference type="Rhea" id="RHEA-COMP:17339"/>
        <dbReference type="Rhea" id="RHEA-COMP:17340"/>
        <dbReference type="ChEBI" id="CHEBI:33019"/>
        <dbReference type="ChEBI" id="CHEBI:61560"/>
        <dbReference type="ChEBI" id="CHEBI:173112"/>
        <dbReference type="EC" id="2.7.7.7"/>
    </reaction>
</comment>
<keyword evidence="24" id="KW-0863">Zinc-finger</keyword>
<feature type="region of interest" description="Disordered" evidence="25">
    <location>
        <begin position="219"/>
        <end position="240"/>
    </location>
</feature>
<evidence type="ECO:0000256" key="18">
    <source>
        <dbReference type="ARBA" id="ARBA00022932"/>
    </source>
</evidence>
<dbReference type="InterPro" id="IPR043502">
    <property type="entry name" value="DNA/RNA_pol_sf"/>
</dbReference>
<keyword evidence="11" id="KW-0255">Endonuclease</keyword>
<evidence type="ECO:0000256" key="9">
    <source>
        <dbReference type="ARBA" id="ARBA00022741"/>
    </source>
</evidence>
<feature type="domain" description="CCHC-type" evidence="26">
    <location>
        <begin position="192"/>
        <end position="207"/>
    </location>
</feature>
<proteinExistence type="predicted"/>
<dbReference type="Pfam" id="PF14223">
    <property type="entry name" value="Retrotran_gag_2"/>
    <property type="match status" value="1"/>
</dbReference>
<keyword evidence="18" id="KW-0808">Transferase</keyword>
<evidence type="ECO:0000256" key="6">
    <source>
        <dbReference type="ARBA" id="ARBA00022695"/>
    </source>
</evidence>
<dbReference type="GO" id="GO:0003964">
    <property type="term" value="F:RNA-directed DNA polymerase activity"/>
    <property type="evidence" value="ECO:0007669"/>
    <property type="project" value="UniProtKB-KW"/>
</dbReference>
<dbReference type="GO" id="GO:0004190">
    <property type="term" value="F:aspartic-type endopeptidase activity"/>
    <property type="evidence" value="ECO:0007669"/>
    <property type="project" value="UniProtKB-KW"/>
</dbReference>
<dbReference type="PROSITE" id="PS50158">
    <property type="entry name" value="ZF_CCHC"/>
    <property type="match status" value="1"/>
</dbReference>
<evidence type="ECO:0000256" key="15">
    <source>
        <dbReference type="ARBA" id="ARBA00022884"/>
    </source>
</evidence>
<name>A0A0C3PD59_PHLG1</name>
<evidence type="ECO:0008006" key="30">
    <source>
        <dbReference type="Google" id="ProtNLM"/>
    </source>
</evidence>
<evidence type="ECO:0000259" key="26">
    <source>
        <dbReference type="PROSITE" id="PS50158"/>
    </source>
</evidence>
<dbReference type="Gene3D" id="3.30.420.10">
    <property type="entry name" value="Ribonuclease H-like superfamily/Ribonuclease H"/>
    <property type="match status" value="1"/>
</dbReference>
<dbReference type="GO" id="GO:0005524">
    <property type="term" value="F:ATP binding"/>
    <property type="evidence" value="ECO:0007669"/>
    <property type="project" value="UniProtKB-KW"/>
</dbReference>
<dbReference type="InterPro" id="IPR012337">
    <property type="entry name" value="RNaseH-like_sf"/>
</dbReference>
<dbReference type="PANTHER" id="PTHR42648:SF11">
    <property type="entry name" value="TRANSPOSON TY4-P GAG-POL POLYPROTEIN"/>
    <property type="match status" value="1"/>
</dbReference>
<keyword evidence="15" id="KW-0694">RNA-binding</keyword>
<dbReference type="GO" id="GO:0003723">
    <property type="term" value="F:RNA binding"/>
    <property type="evidence" value="ECO:0007669"/>
    <property type="project" value="UniProtKB-KW"/>
</dbReference>
<dbReference type="HOGENOM" id="CLU_001650_5_0_1"/>
<comment type="catalytic activity">
    <reaction evidence="22">
        <text>DNA(n) + a 2'-deoxyribonucleoside 5'-triphosphate = DNA(n+1) + diphosphate</text>
        <dbReference type="Rhea" id="RHEA:22508"/>
        <dbReference type="Rhea" id="RHEA-COMP:17339"/>
        <dbReference type="Rhea" id="RHEA-COMP:17340"/>
        <dbReference type="ChEBI" id="CHEBI:33019"/>
        <dbReference type="ChEBI" id="CHEBI:61560"/>
        <dbReference type="ChEBI" id="CHEBI:173112"/>
        <dbReference type="EC" id="2.7.7.49"/>
    </reaction>
</comment>
<evidence type="ECO:0000256" key="7">
    <source>
        <dbReference type="ARBA" id="ARBA00022722"/>
    </source>
</evidence>
<dbReference type="GO" id="GO:0006397">
    <property type="term" value="P:mRNA processing"/>
    <property type="evidence" value="ECO:0007669"/>
    <property type="project" value="UniProtKB-KW"/>
</dbReference>
<feature type="domain" description="Integrase catalytic" evidence="27">
    <location>
        <begin position="461"/>
        <end position="632"/>
    </location>
</feature>
<organism evidence="28 29">
    <name type="scientific">Phlebiopsis gigantea (strain 11061_1 CR5-6)</name>
    <name type="common">White-rot fungus</name>
    <name type="synonym">Peniophora gigantea</name>
    <dbReference type="NCBI Taxonomy" id="745531"/>
    <lineage>
        <taxon>Eukaryota</taxon>
        <taxon>Fungi</taxon>
        <taxon>Dikarya</taxon>
        <taxon>Basidiomycota</taxon>
        <taxon>Agaricomycotina</taxon>
        <taxon>Agaricomycetes</taxon>
        <taxon>Polyporales</taxon>
        <taxon>Phanerochaetaceae</taxon>
        <taxon>Phlebiopsis</taxon>
    </lineage>
</organism>
<keyword evidence="8" id="KW-0479">Metal-binding</keyword>
<keyword evidence="20" id="KW-0233">DNA recombination</keyword>
<evidence type="ECO:0000256" key="12">
    <source>
        <dbReference type="ARBA" id="ARBA00022801"/>
    </source>
</evidence>
<keyword evidence="29" id="KW-1185">Reference proteome</keyword>
<keyword evidence="12" id="KW-0378">Hydrolase</keyword>
<evidence type="ECO:0000256" key="2">
    <source>
        <dbReference type="ARBA" id="ARBA00022578"/>
    </source>
</evidence>
<evidence type="ECO:0000256" key="1">
    <source>
        <dbReference type="ARBA" id="ARBA00002180"/>
    </source>
</evidence>
<keyword evidence="21" id="KW-0511">Multifunctional enzyme</keyword>
<dbReference type="PROSITE" id="PS50994">
    <property type="entry name" value="INTEGRASE"/>
    <property type="match status" value="1"/>
</dbReference>
<dbReference type="PANTHER" id="PTHR42648">
    <property type="entry name" value="TRANSPOSASE, PUTATIVE-RELATED"/>
    <property type="match status" value="1"/>
</dbReference>
<dbReference type="GO" id="GO:0008270">
    <property type="term" value="F:zinc ion binding"/>
    <property type="evidence" value="ECO:0007669"/>
    <property type="project" value="UniProtKB-KW"/>
</dbReference>
<evidence type="ECO:0000256" key="5">
    <source>
        <dbReference type="ARBA" id="ARBA00022670"/>
    </source>
</evidence>
<dbReference type="EMBL" id="KN840630">
    <property type="protein sequence ID" value="KIP03168.1"/>
    <property type="molecule type" value="Genomic_DNA"/>
</dbReference>
<keyword evidence="17" id="KW-0695">RNA-directed DNA polymerase</keyword>
<evidence type="ECO:0000256" key="19">
    <source>
        <dbReference type="ARBA" id="ARBA00023113"/>
    </source>
</evidence>
<keyword evidence="2" id="KW-0815">Transposition</keyword>
<feature type="compositionally biased region" description="Polar residues" evidence="25">
    <location>
        <begin position="220"/>
        <end position="231"/>
    </location>
</feature>
<keyword evidence="6" id="KW-0548">Nucleotidyltransferase</keyword>
<keyword evidence="9" id="KW-0547">Nucleotide-binding</keyword>
<evidence type="ECO:0000256" key="4">
    <source>
        <dbReference type="ARBA" id="ARBA00022664"/>
    </source>
</evidence>
<dbReference type="Pfam" id="PF22936">
    <property type="entry name" value="Pol_BBD"/>
    <property type="match status" value="1"/>
</dbReference>
<evidence type="ECO:0000256" key="13">
    <source>
        <dbReference type="ARBA" id="ARBA00022840"/>
    </source>
</evidence>
<dbReference type="InterPro" id="IPR001878">
    <property type="entry name" value="Znf_CCHC"/>
</dbReference>
<dbReference type="SUPFAM" id="SSF53098">
    <property type="entry name" value="Ribonuclease H-like"/>
    <property type="match status" value="1"/>
</dbReference>
<evidence type="ECO:0000256" key="14">
    <source>
        <dbReference type="ARBA" id="ARBA00022842"/>
    </source>
</evidence>
<dbReference type="GO" id="GO:0032196">
    <property type="term" value="P:transposition"/>
    <property type="evidence" value="ECO:0007669"/>
    <property type="project" value="UniProtKB-KW"/>
</dbReference>
<protein>
    <recommendedName>
        <fullName evidence="30">Retrovirus-related Pol polyprotein from transposon TNT 1-94</fullName>
    </recommendedName>
</protein>
<feature type="compositionally biased region" description="Acidic residues" evidence="25">
    <location>
        <begin position="716"/>
        <end position="735"/>
    </location>
</feature>
<keyword evidence="16" id="KW-0229">DNA integration</keyword>
<keyword evidence="14" id="KW-0460">Magnesium</keyword>
<dbReference type="STRING" id="745531.A0A0C3PD59"/>
<dbReference type="Gene3D" id="4.10.60.10">
    <property type="entry name" value="Zinc finger, CCHC-type"/>
    <property type="match status" value="1"/>
</dbReference>
<dbReference type="InterPro" id="IPR036397">
    <property type="entry name" value="RNaseH_sf"/>
</dbReference>
<keyword evidence="4" id="KW-0507">mRNA processing</keyword>
<dbReference type="InterPro" id="IPR039537">
    <property type="entry name" value="Retrotran_Ty1/copia-like"/>
</dbReference>
<evidence type="ECO:0000256" key="11">
    <source>
        <dbReference type="ARBA" id="ARBA00022759"/>
    </source>
</evidence>
<gene>
    <name evidence="28" type="ORF">PHLGIDRAFT_78019</name>
</gene>
<dbReference type="GO" id="GO:0004519">
    <property type="term" value="F:endonuclease activity"/>
    <property type="evidence" value="ECO:0007669"/>
    <property type="project" value="UniProtKB-KW"/>
</dbReference>
<dbReference type="GO" id="GO:0003887">
    <property type="term" value="F:DNA-directed DNA polymerase activity"/>
    <property type="evidence" value="ECO:0007669"/>
    <property type="project" value="UniProtKB-KW"/>
</dbReference>
<feature type="region of interest" description="Disordered" evidence="25">
    <location>
        <begin position="716"/>
        <end position="746"/>
    </location>
</feature>
<evidence type="ECO:0000256" key="17">
    <source>
        <dbReference type="ARBA" id="ARBA00022918"/>
    </source>
</evidence>
<evidence type="ECO:0000256" key="16">
    <source>
        <dbReference type="ARBA" id="ARBA00022908"/>
    </source>
</evidence>
<evidence type="ECO:0000256" key="8">
    <source>
        <dbReference type="ARBA" id="ARBA00022723"/>
    </source>
</evidence>
<evidence type="ECO:0000256" key="20">
    <source>
        <dbReference type="ARBA" id="ARBA00023172"/>
    </source>
</evidence>
<evidence type="ECO:0000256" key="25">
    <source>
        <dbReference type="SAM" id="MobiDB-lite"/>
    </source>
</evidence>
<dbReference type="GO" id="GO:0005634">
    <property type="term" value="C:nucleus"/>
    <property type="evidence" value="ECO:0007669"/>
    <property type="project" value="UniProtKB-ARBA"/>
</dbReference>
<keyword evidence="18" id="KW-0239">DNA-directed DNA polymerase</keyword>
<dbReference type="Proteomes" id="UP000053257">
    <property type="component" value="Unassembled WGS sequence"/>
</dbReference>
<keyword evidence="7" id="KW-0540">Nuclease</keyword>
<dbReference type="InterPro" id="IPR013103">
    <property type="entry name" value="RVT_2"/>
</dbReference>
<evidence type="ECO:0000256" key="23">
    <source>
        <dbReference type="ARBA" id="ARBA00049244"/>
    </source>
</evidence>
<dbReference type="SUPFAM" id="SSF57756">
    <property type="entry name" value="Retrovirus zinc finger-like domains"/>
    <property type="match status" value="1"/>
</dbReference>
<dbReference type="InterPro" id="IPR054722">
    <property type="entry name" value="PolX-like_BBD"/>
</dbReference>
<dbReference type="InterPro" id="IPR057670">
    <property type="entry name" value="SH3_retrovirus"/>
</dbReference>
<evidence type="ECO:0000259" key="27">
    <source>
        <dbReference type="PROSITE" id="PS50994"/>
    </source>
</evidence>
<evidence type="ECO:0000256" key="22">
    <source>
        <dbReference type="ARBA" id="ARBA00048173"/>
    </source>
</evidence>
<dbReference type="GO" id="GO:0006310">
    <property type="term" value="P:DNA recombination"/>
    <property type="evidence" value="ECO:0007669"/>
    <property type="project" value="UniProtKB-KW"/>
</dbReference>
<dbReference type="Pfam" id="PF07727">
    <property type="entry name" value="RVT_2"/>
    <property type="match status" value="1"/>
</dbReference>
<keyword evidence="19" id="KW-0917">Virion maturation</keyword>
<sequence length="1308" mass="146285">MGESVPKAFAAVPALKSDGSNYRVWLQRVLVAALGCQCKKLLEADAATAATQQDLADTLLSSLLMKLPDALFMSVATTAKVPKDVMEAMASRFGQVTAVTQAAAERRLYSLECDDDKKVQSHLDKLLQVKEEVITAGATISDTQFANIIMTSCPPSYENVIHAYQQALLVCNSTLPSGSAPDADLDEDNITCYKCQGKGHKANICPSKKRAKEKEFANAAATSDVSGSSSGKAGKPVPAERANSAEIYDVDEGYHSFPQDSIDEALVASYDSIVDVYDSGATRHMTPFRHLLYNYRDIEERTVLAAGNSQFPARGMGDMRVTAWNGTRWIRFRITEVLYAPAMTATLISLGKLDDTGHRMVIENGEMQLWRLDGLLCIIPKVRGLYRVYHAASEESYAASGPQISLYDLHRRLGHLSYSYLKRMLKDSDGYGLSVDPARMEETECDVCPRAKATRQPIASHRSSPRAADFGDRIHMDVWGPAPVQTINHARYALTMIDDATRWLESPLMRTKDEALAKYVRFEARLRTQYGITVKAVQSDRGGEFTGQDFTDHLTSQGTEQRLTVHDTPQHNGVAERSHLTTLNRVRALLISSGLPRMLWGEAHRHAVWIYNRAPHSSLDFKSPFELRFKSPPDLSDLHPFGSICYVRLEDAGKLGPRAVECRWLGYDPTSNGHRVWWPERRKVSVERNLTFSGREIPLLAGEQYNLNEVVNEQNLPDDESIPDAPDESHEDEVPEPPKPRRSPRFRHLYEGAAVTGDEVFETVEILEGNLEAAHAEATATDPRNHHEALASPNRQVWTTSMWDEIGRLEERKAWEYVDAPDGANVIGSRWIYKTKYDENSNISGHRARLVAQGYTQVEGIDYFSDDTFAPVAKMASQRANAALAARRGYLMQQMDVRSAFLYGRLGPDEIVYLKPPPGLTLKGIKPGQVLRLFVCLYGLKQSGRRWSLVLRQIMLEADLARSEHDHAVFFQHVGEEDVTVVSSHVDDLTLIAPNATEICSLCNKIKSKVEASSSGDLHWLLGMEIRRNLEKRTVSFSQCAYIDQILSRYGFEDIKPLSIPMDPHLQLSQDQCPKTTSEQAEMRHKPFRQALGALMYAAVGTRPDIAYAVFQLARYSENPGITHWTALKRVFAYLKSTRDHWLTLGGDDVDLKAPLIGYSDADGMSTEGRRAVSGYAFLIGGAVSWSSKRQEIVALSTAEAEYVALNHATKEAIWLRNFLHEVWRMPLDPTQMYSDNQSAIAIAKDDRHHTRTKHIDIRYHFVRYHLEHKNIALSYCPTEDMTADILTKALPSLKAKHFAASLGLAKA</sequence>
<comment type="function">
    <text evidence="1">The aspartyl protease (PR) mediates the proteolytic cleavages of the Gag and Gag-Pol polyproteins after assembly of the VLP.</text>
</comment>
<keyword evidence="13" id="KW-0067">ATP-binding</keyword>
<evidence type="ECO:0000256" key="21">
    <source>
        <dbReference type="ARBA" id="ARBA00023268"/>
    </source>
</evidence>
<dbReference type="InterPro" id="IPR036875">
    <property type="entry name" value="Znf_CCHC_sf"/>
</dbReference>
<evidence type="ECO:0000256" key="24">
    <source>
        <dbReference type="PROSITE-ProRule" id="PRU00047"/>
    </source>
</evidence>
<evidence type="ECO:0000256" key="3">
    <source>
        <dbReference type="ARBA" id="ARBA00022612"/>
    </source>
</evidence>
<dbReference type="SMART" id="SM00343">
    <property type="entry name" value="ZnF_C2HC"/>
    <property type="match status" value="1"/>
</dbReference>
<dbReference type="SUPFAM" id="SSF56672">
    <property type="entry name" value="DNA/RNA polymerases"/>
    <property type="match status" value="1"/>
</dbReference>
<evidence type="ECO:0000256" key="10">
    <source>
        <dbReference type="ARBA" id="ARBA00022750"/>
    </source>
</evidence>
<keyword evidence="3" id="KW-1188">Viral release from host cell</keyword>
<dbReference type="OrthoDB" id="2794615at2759"/>
<dbReference type="GO" id="GO:0015074">
    <property type="term" value="P:DNA integration"/>
    <property type="evidence" value="ECO:0007669"/>
    <property type="project" value="UniProtKB-KW"/>
</dbReference>
<dbReference type="Pfam" id="PF25597">
    <property type="entry name" value="SH3_retrovirus"/>
    <property type="match status" value="1"/>
</dbReference>